<evidence type="ECO:0000313" key="7">
    <source>
        <dbReference type="EMBL" id="TWO70552.1"/>
    </source>
</evidence>
<dbReference type="PANTHER" id="PTHR39087:SF2">
    <property type="entry name" value="UPF0104 MEMBRANE PROTEIN MJ1595"/>
    <property type="match status" value="1"/>
</dbReference>
<protein>
    <submittedName>
        <fullName evidence="7">Flippase-like domain-containing protein</fullName>
    </submittedName>
</protein>
<keyword evidence="5 6" id="KW-0472">Membrane</keyword>
<evidence type="ECO:0000256" key="4">
    <source>
        <dbReference type="ARBA" id="ARBA00022989"/>
    </source>
</evidence>
<dbReference type="InterPro" id="IPR022791">
    <property type="entry name" value="L-PG_synthase/AglD"/>
</dbReference>
<sequence length="316" mass="34320">MKLRKAFWAAAAVTVLYVAALFWADSRNRVFDRLPEVAALLPALMAMSLFSYALRYLRWWWLLARIGHKTPFLHGWWAYLSGFAFTATPGKVGELLRIRYFLPLGVPPARVLAVFVFERACDVIAVALLAALAIHDSRYFALLLTFVLGLLAVVAVLATQPRLLGSIAATARKRRMPRLARLLRTLRDGLSGAREWIHPRELLVSLLLGLAAWGISAWAFVWLLGRLGIVLEATAALSLYPTAMLVGAASFLPGGVGATEAVIVVLLALHAVPLGIATLAAVAIRLAGLWFSVACGFVAIAQLERRTGAHKPVPAS</sequence>
<dbReference type="AlphaFoldDB" id="A0A562ZPP1"/>
<evidence type="ECO:0000256" key="5">
    <source>
        <dbReference type="ARBA" id="ARBA00023136"/>
    </source>
</evidence>
<dbReference type="NCBIfam" id="TIGR00374">
    <property type="entry name" value="flippase-like domain"/>
    <property type="match status" value="1"/>
</dbReference>
<evidence type="ECO:0000256" key="2">
    <source>
        <dbReference type="ARBA" id="ARBA00022475"/>
    </source>
</evidence>
<accession>A0A562ZPP1</accession>
<feature type="transmembrane region" description="Helical" evidence="6">
    <location>
        <begin position="36"/>
        <end position="54"/>
    </location>
</feature>
<keyword evidence="3 6" id="KW-0812">Transmembrane</keyword>
<keyword evidence="2" id="KW-1003">Cell membrane</keyword>
<gene>
    <name evidence="7" type="ORF">FN976_13375</name>
</gene>
<dbReference type="RefSeq" id="WP_145893543.1">
    <property type="nucleotide sequence ID" value="NZ_VOBQ01000011.1"/>
</dbReference>
<feature type="transmembrane region" description="Helical" evidence="6">
    <location>
        <begin position="111"/>
        <end position="133"/>
    </location>
</feature>
<dbReference type="Proteomes" id="UP000318199">
    <property type="component" value="Unassembled WGS sequence"/>
</dbReference>
<feature type="transmembrane region" description="Helical" evidence="6">
    <location>
        <begin position="74"/>
        <end position="90"/>
    </location>
</feature>
<feature type="transmembrane region" description="Helical" evidence="6">
    <location>
        <begin position="6"/>
        <end position="24"/>
    </location>
</feature>
<dbReference type="Pfam" id="PF03706">
    <property type="entry name" value="LPG_synthase_TM"/>
    <property type="match status" value="1"/>
</dbReference>
<feature type="transmembrane region" description="Helical" evidence="6">
    <location>
        <begin position="202"/>
        <end position="224"/>
    </location>
</feature>
<evidence type="ECO:0000256" key="3">
    <source>
        <dbReference type="ARBA" id="ARBA00022692"/>
    </source>
</evidence>
<organism evidence="7 8">
    <name type="scientific">Caenimonas sedimenti</name>
    <dbReference type="NCBI Taxonomy" id="2596921"/>
    <lineage>
        <taxon>Bacteria</taxon>
        <taxon>Pseudomonadati</taxon>
        <taxon>Pseudomonadota</taxon>
        <taxon>Betaproteobacteria</taxon>
        <taxon>Burkholderiales</taxon>
        <taxon>Comamonadaceae</taxon>
        <taxon>Caenimonas</taxon>
    </lineage>
</organism>
<feature type="transmembrane region" description="Helical" evidence="6">
    <location>
        <begin position="139"/>
        <end position="158"/>
    </location>
</feature>
<feature type="transmembrane region" description="Helical" evidence="6">
    <location>
        <begin position="276"/>
        <end position="301"/>
    </location>
</feature>
<dbReference type="GO" id="GO:0005886">
    <property type="term" value="C:plasma membrane"/>
    <property type="evidence" value="ECO:0007669"/>
    <property type="project" value="UniProtKB-SubCell"/>
</dbReference>
<name>A0A562ZPP1_9BURK</name>
<evidence type="ECO:0000256" key="1">
    <source>
        <dbReference type="ARBA" id="ARBA00004651"/>
    </source>
</evidence>
<evidence type="ECO:0000256" key="6">
    <source>
        <dbReference type="SAM" id="Phobius"/>
    </source>
</evidence>
<dbReference type="OrthoDB" id="9799911at2"/>
<feature type="transmembrane region" description="Helical" evidence="6">
    <location>
        <begin position="244"/>
        <end position="269"/>
    </location>
</feature>
<evidence type="ECO:0000313" key="8">
    <source>
        <dbReference type="Proteomes" id="UP000318199"/>
    </source>
</evidence>
<keyword evidence="8" id="KW-1185">Reference proteome</keyword>
<keyword evidence="4 6" id="KW-1133">Transmembrane helix</keyword>
<dbReference type="PANTHER" id="PTHR39087">
    <property type="entry name" value="UPF0104 MEMBRANE PROTEIN MJ1595"/>
    <property type="match status" value="1"/>
</dbReference>
<reference evidence="7 8" key="1">
    <citation type="submission" date="2019-07" db="EMBL/GenBank/DDBJ databases">
        <title>Caenimonas sedimenti sp. nov., isolated from activated sludge.</title>
        <authorList>
            <person name="Xu J."/>
        </authorList>
    </citation>
    <scope>NUCLEOTIDE SEQUENCE [LARGE SCALE GENOMIC DNA]</scope>
    <source>
        <strain evidence="7 8">HX-9-20</strain>
    </source>
</reference>
<dbReference type="EMBL" id="VOBQ01000011">
    <property type="protein sequence ID" value="TWO70552.1"/>
    <property type="molecule type" value="Genomic_DNA"/>
</dbReference>
<comment type="subcellular location">
    <subcellularLocation>
        <location evidence="1">Cell membrane</location>
        <topology evidence="1">Multi-pass membrane protein</topology>
    </subcellularLocation>
</comment>
<comment type="caution">
    <text evidence="7">The sequence shown here is derived from an EMBL/GenBank/DDBJ whole genome shotgun (WGS) entry which is preliminary data.</text>
</comment>
<proteinExistence type="predicted"/>